<dbReference type="InterPro" id="IPR045270">
    <property type="entry name" value="STKc_AGC"/>
</dbReference>
<keyword evidence="4 7" id="KW-0547">Nucleotide-binding</keyword>
<keyword evidence="1" id="KW-0723">Serine/threonine-protein kinase</keyword>
<name>A0ABY6KN40_9ARAC</name>
<keyword evidence="6 7" id="KW-0067">ATP-binding</keyword>
<evidence type="ECO:0000256" key="6">
    <source>
        <dbReference type="ARBA" id="ARBA00022840"/>
    </source>
</evidence>
<accession>A0ABY6KN40</accession>
<dbReference type="PROSITE" id="PS50011">
    <property type="entry name" value="PROTEIN_KINASE_DOM"/>
    <property type="match status" value="2"/>
</dbReference>
<gene>
    <name evidence="9" type="ORF">LAZ67_7002343</name>
</gene>
<keyword evidence="10" id="KW-1185">Reference proteome</keyword>
<keyword evidence="3" id="KW-0808">Transferase</keyword>
<evidence type="ECO:0000256" key="3">
    <source>
        <dbReference type="ARBA" id="ARBA00022679"/>
    </source>
</evidence>
<feature type="domain" description="Protein kinase" evidence="8">
    <location>
        <begin position="511"/>
        <end position="770"/>
    </location>
</feature>
<dbReference type="InterPro" id="IPR008271">
    <property type="entry name" value="Ser/Thr_kinase_AS"/>
</dbReference>
<protein>
    <submittedName>
        <fullName evidence="9">PRKCI</fullName>
    </submittedName>
</protein>
<dbReference type="Gene3D" id="1.10.510.10">
    <property type="entry name" value="Transferase(Phosphotransferase) domain 1"/>
    <property type="match status" value="2"/>
</dbReference>
<dbReference type="CDD" id="cd05123">
    <property type="entry name" value="STKc_AGC"/>
    <property type="match status" value="2"/>
</dbReference>
<dbReference type="Pfam" id="PF13358">
    <property type="entry name" value="DDE_3"/>
    <property type="match status" value="1"/>
</dbReference>
<dbReference type="EMBL" id="CP092869">
    <property type="protein sequence ID" value="UYV70270.1"/>
    <property type="molecule type" value="Genomic_DNA"/>
</dbReference>
<evidence type="ECO:0000313" key="9">
    <source>
        <dbReference type="EMBL" id="UYV70270.1"/>
    </source>
</evidence>
<feature type="non-terminal residue" evidence="9">
    <location>
        <position position="878"/>
    </location>
</feature>
<dbReference type="SUPFAM" id="SSF56112">
    <property type="entry name" value="Protein kinase-like (PK-like)"/>
    <property type="match status" value="2"/>
</dbReference>
<dbReference type="InterPro" id="IPR000719">
    <property type="entry name" value="Prot_kinase_dom"/>
</dbReference>
<organism evidence="9 10">
    <name type="scientific">Cordylochernes scorpioides</name>
    <dbReference type="NCBI Taxonomy" id="51811"/>
    <lineage>
        <taxon>Eukaryota</taxon>
        <taxon>Metazoa</taxon>
        <taxon>Ecdysozoa</taxon>
        <taxon>Arthropoda</taxon>
        <taxon>Chelicerata</taxon>
        <taxon>Arachnida</taxon>
        <taxon>Pseudoscorpiones</taxon>
        <taxon>Cheliferoidea</taxon>
        <taxon>Chernetidae</taxon>
        <taxon>Cordylochernes</taxon>
    </lineage>
</organism>
<evidence type="ECO:0000259" key="8">
    <source>
        <dbReference type="PROSITE" id="PS50011"/>
    </source>
</evidence>
<dbReference type="Pfam" id="PF00069">
    <property type="entry name" value="Pkinase"/>
    <property type="match status" value="2"/>
</dbReference>
<evidence type="ECO:0000256" key="4">
    <source>
        <dbReference type="ARBA" id="ARBA00022741"/>
    </source>
</evidence>
<dbReference type="InterPro" id="IPR038717">
    <property type="entry name" value="Tc1-like_DDE_dom"/>
</dbReference>
<evidence type="ECO:0000256" key="1">
    <source>
        <dbReference type="ARBA" id="ARBA00022527"/>
    </source>
</evidence>
<proteinExistence type="predicted"/>
<feature type="domain" description="Protein kinase" evidence="8">
    <location>
        <begin position="66"/>
        <end position="325"/>
    </location>
</feature>
<dbReference type="PANTHER" id="PTHR24351">
    <property type="entry name" value="RIBOSOMAL PROTEIN S6 KINASE"/>
    <property type="match status" value="1"/>
</dbReference>
<dbReference type="SMART" id="SM00220">
    <property type="entry name" value="S_TKc"/>
    <property type="match status" value="2"/>
</dbReference>
<sequence>MGKSNSRNQPKEARPERIQPPNTFRKFLNRFRRKNRVKIPNTSQIIHEGFTSNNSAEFDSFILEAYEPVKLLGEGGFGQVYLVKDKISKEHFALKTISKYEGFDEDYEIEKKVLELSIGFPFLIGLAASFETNEMAYVLMDLVRGKDLYHYSKQMGRMPEDYARFYSAEAIIALNYLHTHGIIHRDVKLENILVNNDGHIKLADYGACREEGPDQNYRSNVGTKMYKAPEFIQDLDYNKAVDFWAIGVVIFELLVGFHPFLPQVSCENEDEYIKEAIIHKPIEIPRYLSYRAYSILRAFLKRDPEQRLGSNSEFGYADIQLHPFYYTSLSFNEMLSESRVSRTAWSSDSRRVRVWRRRGERSNPAAIVERPTVRQREIMVWGAIAYDSRSPLLRIQGTMTAQRYVDDVLRPVTLPYLQGVPNALYQQDNARPHTARISQQALQDVQMHPWPPYSPDLSPIEHVWDIIGRRLHALPQPRSENELWQMVEREWRAIPQDAIRTLIDSLPRRVAACIAVRGEGGFGQVYLVKDKISKEHFALKSIIKYEGFDEDYKIEKKVLELSIGFPFLIGLAASFETDEIAYVLMDLVRGKDLYHYSKQMGRMPEEYARFYSAEAIIALNYLHIHGIIHRDVKLENILINYDGHIKLADYGACREEGPDQNYRSNVGTKMYKAPEFIQDLDYNKAVDFWAIGTVIFELLVGFHLFLPQGTCENEDNYIMEAIMHKPIEIPRYLSHRAYSILRAFLKRDPEQRLGSNSEFGYADIQLHPFYYNSFSFNENQRQIMTFVLSFGSTFWLPLPIQMPFHYPRSQHGQGSNVECSYSPMVPVGDGWLRHTSRAFQIAVSSQVKFDEICPAPSLILMFVPSCSIMLIPAPPLLR</sequence>
<dbReference type="Gene3D" id="3.30.200.20">
    <property type="entry name" value="Phosphorylase Kinase, domain 1"/>
    <property type="match status" value="2"/>
</dbReference>
<dbReference type="Proteomes" id="UP001235939">
    <property type="component" value="Chromosome 07"/>
</dbReference>
<dbReference type="PROSITE" id="PS00108">
    <property type="entry name" value="PROTEIN_KINASE_ST"/>
    <property type="match status" value="2"/>
</dbReference>
<evidence type="ECO:0000256" key="7">
    <source>
        <dbReference type="PROSITE-ProRule" id="PRU10141"/>
    </source>
</evidence>
<dbReference type="InterPro" id="IPR017441">
    <property type="entry name" value="Protein_kinase_ATP_BS"/>
</dbReference>
<dbReference type="InterPro" id="IPR011009">
    <property type="entry name" value="Kinase-like_dom_sf"/>
</dbReference>
<keyword evidence="2" id="KW-0597">Phosphoprotein</keyword>
<dbReference type="InterPro" id="IPR036397">
    <property type="entry name" value="RNaseH_sf"/>
</dbReference>
<feature type="binding site" evidence="7">
    <location>
        <position position="95"/>
    </location>
    <ligand>
        <name>ATP</name>
        <dbReference type="ChEBI" id="CHEBI:30616"/>
    </ligand>
</feature>
<evidence type="ECO:0000256" key="2">
    <source>
        <dbReference type="ARBA" id="ARBA00022553"/>
    </source>
</evidence>
<keyword evidence="5" id="KW-0418">Kinase</keyword>
<reference evidence="9 10" key="1">
    <citation type="submission" date="2022-01" db="EMBL/GenBank/DDBJ databases">
        <title>A chromosomal length assembly of Cordylochernes scorpioides.</title>
        <authorList>
            <person name="Zeh D."/>
            <person name="Zeh J."/>
        </authorList>
    </citation>
    <scope>NUCLEOTIDE SEQUENCE [LARGE SCALE GENOMIC DNA]</scope>
    <source>
        <strain evidence="9">IN4F17</strain>
        <tissue evidence="9">Whole Body</tissue>
    </source>
</reference>
<evidence type="ECO:0000313" key="10">
    <source>
        <dbReference type="Proteomes" id="UP001235939"/>
    </source>
</evidence>
<evidence type="ECO:0000256" key="5">
    <source>
        <dbReference type="ARBA" id="ARBA00022777"/>
    </source>
</evidence>
<dbReference type="PROSITE" id="PS00107">
    <property type="entry name" value="PROTEIN_KINASE_ATP"/>
    <property type="match status" value="1"/>
</dbReference>
<dbReference type="Gene3D" id="3.30.420.10">
    <property type="entry name" value="Ribonuclease H-like superfamily/Ribonuclease H"/>
    <property type="match status" value="1"/>
</dbReference>